<dbReference type="Proteomes" id="UP000588112">
    <property type="component" value="Unassembled WGS sequence"/>
</dbReference>
<dbReference type="InterPro" id="IPR011032">
    <property type="entry name" value="GroES-like_sf"/>
</dbReference>
<dbReference type="AlphaFoldDB" id="A0A7W8Z9G3"/>
<dbReference type="Pfam" id="PF08240">
    <property type="entry name" value="ADH_N"/>
    <property type="match status" value="1"/>
</dbReference>
<comment type="cofactor">
    <cofactor evidence="1">
        <name>Zn(2+)</name>
        <dbReference type="ChEBI" id="CHEBI:29105"/>
    </cofactor>
</comment>
<sequence>MSMRQVWINGPERVEVRDVPIPRPGEGEVLVRMAYAGICGSDLHTLRRGHPWLPYPIAPGHEASGVVAEIGPGTSGFAVGDAVYLRPALHCGRCFYCRRGRENLCADLVGIGSHRPGAFADHFAVPYAALAPVPAGVGLGAAAMTEPLATAVHAVALAAGRGGRLDGCTAAVLGGGTIGQCVLLAALDAGAGAVAVTDPVAAKRELATRLGAVAALDAAGPALEAGIADALGGRPDVVFDCVATAGSLGVAISLSIRGGSVIVVGVGHGPLEVAIEAVQDQEIRIAGSAMYVPGDFTAAERLIAAGAPVDRLVTSVRPVGDAPDALRTAATGAEVKIHLSGPAAGRSQAS</sequence>
<evidence type="ECO:0000256" key="4">
    <source>
        <dbReference type="ARBA" id="ARBA00023002"/>
    </source>
</evidence>
<protein>
    <submittedName>
        <fullName evidence="6">2-desacetyl-2-hydroxyethyl bacteriochlorophyllide A dehydrogenase</fullName>
    </submittedName>
</protein>
<dbReference type="GO" id="GO:0016491">
    <property type="term" value="F:oxidoreductase activity"/>
    <property type="evidence" value="ECO:0007669"/>
    <property type="project" value="UniProtKB-KW"/>
</dbReference>
<organism evidence="6 7">
    <name type="scientific">Sphaerisporangium krabiense</name>
    <dbReference type="NCBI Taxonomy" id="763782"/>
    <lineage>
        <taxon>Bacteria</taxon>
        <taxon>Bacillati</taxon>
        <taxon>Actinomycetota</taxon>
        <taxon>Actinomycetes</taxon>
        <taxon>Streptosporangiales</taxon>
        <taxon>Streptosporangiaceae</taxon>
        <taxon>Sphaerisporangium</taxon>
    </lineage>
</organism>
<comment type="caution">
    <text evidence="6">The sequence shown here is derived from an EMBL/GenBank/DDBJ whole genome shotgun (WGS) entry which is preliminary data.</text>
</comment>
<dbReference type="SUPFAM" id="SSF50129">
    <property type="entry name" value="GroES-like"/>
    <property type="match status" value="1"/>
</dbReference>
<proteinExistence type="predicted"/>
<keyword evidence="4" id="KW-0560">Oxidoreductase</keyword>
<evidence type="ECO:0000256" key="1">
    <source>
        <dbReference type="ARBA" id="ARBA00001947"/>
    </source>
</evidence>
<keyword evidence="2" id="KW-0479">Metal-binding</keyword>
<keyword evidence="3" id="KW-0862">Zinc</keyword>
<evidence type="ECO:0000313" key="7">
    <source>
        <dbReference type="Proteomes" id="UP000588112"/>
    </source>
</evidence>
<name>A0A7W8Z9G3_9ACTN</name>
<reference evidence="6 7" key="1">
    <citation type="submission" date="2020-08" db="EMBL/GenBank/DDBJ databases">
        <title>Sequencing the genomes of 1000 actinobacteria strains.</title>
        <authorList>
            <person name="Klenk H.-P."/>
        </authorList>
    </citation>
    <scope>NUCLEOTIDE SEQUENCE [LARGE SCALE GENOMIC DNA]</scope>
    <source>
        <strain evidence="6 7">DSM 45790</strain>
    </source>
</reference>
<dbReference type="GO" id="GO:0046872">
    <property type="term" value="F:metal ion binding"/>
    <property type="evidence" value="ECO:0007669"/>
    <property type="project" value="UniProtKB-KW"/>
</dbReference>
<accession>A0A7W8Z9G3</accession>
<dbReference type="Pfam" id="PF00107">
    <property type="entry name" value="ADH_zinc_N"/>
    <property type="match status" value="1"/>
</dbReference>
<gene>
    <name evidence="6" type="ORF">BJ981_005464</name>
</gene>
<dbReference type="InterPro" id="IPR020843">
    <property type="entry name" value="ER"/>
</dbReference>
<dbReference type="PANTHER" id="PTHR43401:SF2">
    <property type="entry name" value="L-THREONINE 3-DEHYDROGENASE"/>
    <property type="match status" value="1"/>
</dbReference>
<dbReference type="InterPro" id="IPR036291">
    <property type="entry name" value="NAD(P)-bd_dom_sf"/>
</dbReference>
<evidence type="ECO:0000313" key="6">
    <source>
        <dbReference type="EMBL" id="MBB5629765.1"/>
    </source>
</evidence>
<evidence type="ECO:0000256" key="3">
    <source>
        <dbReference type="ARBA" id="ARBA00022833"/>
    </source>
</evidence>
<dbReference type="SUPFAM" id="SSF51735">
    <property type="entry name" value="NAD(P)-binding Rossmann-fold domains"/>
    <property type="match status" value="1"/>
</dbReference>
<keyword evidence="7" id="KW-1185">Reference proteome</keyword>
<dbReference type="PANTHER" id="PTHR43401">
    <property type="entry name" value="L-THREONINE 3-DEHYDROGENASE"/>
    <property type="match status" value="1"/>
</dbReference>
<dbReference type="EMBL" id="JACHBR010000001">
    <property type="protein sequence ID" value="MBB5629765.1"/>
    <property type="molecule type" value="Genomic_DNA"/>
</dbReference>
<evidence type="ECO:0000256" key="2">
    <source>
        <dbReference type="ARBA" id="ARBA00022723"/>
    </source>
</evidence>
<feature type="domain" description="Enoyl reductase (ER)" evidence="5">
    <location>
        <begin position="10"/>
        <end position="339"/>
    </location>
</feature>
<dbReference type="InterPro" id="IPR013154">
    <property type="entry name" value="ADH-like_N"/>
</dbReference>
<dbReference type="SMART" id="SM00829">
    <property type="entry name" value="PKS_ER"/>
    <property type="match status" value="1"/>
</dbReference>
<dbReference type="RefSeq" id="WP_184615089.1">
    <property type="nucleotide sequence ID" value="NZ_BOOS01000031.1"/>
</dbReference>
<dbReference type="Gene3D" id="3.90.180.10">
    <property type="entry name" value="Medium-chain alcohol dehydrogenases, catalytic domain"/>
    <property type="match status" value="1"/>
</dbReference>
<evidence type="ECO:0000259" key="5">
    <source>
        <dbReference type="SMART" id="SM00829"/>
    </source>
</evidence>
<dbReference type="InterPro" id="IPR050129">
    <property type="entry name" value="Zn_alcohol_dh"/>
</dbReference>
<dbReference type="Gene3D" id="3.40.50.720">
    <property type="entry name" value="NAD(P)-binding Rossmann-like Domain"/>
    <property type="match status" value="1"/>
</dbReference>
<dbReference type="InterPro" id="IPR013149">
    <property type="entry name" value="ADH-like_C"/>
</dbReference>